<dbReference type="InterPro" id="IPR003661">
    <property type="entry name" value="HisK_dim/P_dom"/>
</dbReference>
<dbReference type="PRINTS" id="PR00344">
    <property type="entry name" value="BCTRLSENSOR"/>
</dbReference>
<dbReference type="PROSITE" id="PS50112">
    <property type="entry name" value="PAS"/>
    <property type="match status" value="1"/>
</dbReference>
<dbReference type="InterPro" id="IPR036890">
    <property type="entry name" value="HATPase_C_sf"/>
</dbReference>
<evidence type="ECO:0000313" key="14">
    <source>
        <dbReference type="Proteomes" id="UP000007472"/>
    </source>
</evidence>
<dbReference type="PANTHER" id="PTHR43065">
    <property type="entry name" value="SENSOR HISTIDINE KINASE"/>
    <property type="match status" value="1"/>
</dbReference>
<evidence type="ECO:0000313" key="13">
    <source>
        <dbReference type="EMBL" id="ADU92300.1"/>
    </source>
</evidence>
<dbReference type="Gene3D" id="3.30.565.10">
    <property type="entry name" value="Histidine kinase-like ATPase, C-terminal domain"/>
    <property type="match status" value="1"/>
</dbReference>
<dbReference type="InterPro" id="IPR005467">
    <property type="entry name" value="His_kinase_dom"/>
</dbReference>
<keyword evidence="9" id="KW-1133">Transmembrane helix</keyword>
<keyword evidence="8" id="KW-0902">Two-component regulatory system</keyword>
<dbReference type="InterPro" id="IPR013767">
    <property type="entry name" value="PAS_fold"/>
</dbReference>
<organism evidence="13 14">
    <name type="scientific">Taylorella equigenitalis (strain MCE9)</name>
    <dbReference type="NCBI Taxonomy" id="937774"/>
    <lineage>
        <taxon>Bacteria</taxon>
        <taxon>Pseudomonadati</taxon>
        <taxon>Pseudomonadota</taxon>
        <taxon>Betaproteobacteria</taxon>
        <taxon>Burkholderiales</taxon>
        <taxon>Alcaligenaceae</taxon>
        <taxon>Taylorella</taxon>
    </lineage>
</organism>
<gene>
    <name evidence="13" type="ordered locus">TEQUI_1386</name>
</gene>
<dbReference type="GO" id="GO:0006355">
    <property type="term" value="P:regulation of DNA-templated transcription"/>
    <property type="evidence" value="ECO:0007669"/>
    <property type="project" value="InterPro"/>
</dbReference>
<dbReference type="Pfam" id="PF00989">
    <property type="entry name" value="PAS"/>
    <property type="match status" value="1"/>
</dbReference>
<evidence type="ECO:0000256" key="1">
    <source>
        <dbReference type="ARBA" id="ARBA00000085"/>
    </source>
</evidence>
<name>A0A654KIS0_TAYEM</name>
<reference evidence="13 14" key="1">
    <citation type="journal article" date="2011" name="J. Bacteriol.">
        <title>Genome sequence of Taylorella equigenitalis MCE9, the causative agent of contagious equine metritis.</title>
        <authorList>
            <person name="Hebert L."/>
            <person name="Moumen B."/>
            <person name="Duquesne F."/>
            <person name="Breuil M.F."/>
            <person name="Laugier C."/>
            <person name="Batto J.M."/>
            <person name="Renault P."/>
            <person name="Petry S."/>
        </authorList>
    </citation>
    <scope>NUCLEOTIDE SEQUENCE [LARGE SCALE GENOMIC DNA]</scope>
    <source>
        <strain evidence="13 14">MCE9</strain>
    </source>
</reference>
<dbReference type="PANTHER" id="PTHR43065:SF10">
    <property type="entry name" value="PEROXIDE STRESS-ACTIVATED HISTIDINE KINASE MAK3"/>
    <property type="match status" value="1"/>
</dbReference>
<keyword evidence="9" id="KW-0472">Membrane</keyword>
<dbReference type="Pfam" id="PF00512">
    <property type="entry name" value="HisKA"/>
    <property type="match status" value="1"/>
</dbReference>
<dbReference type="KEGG" id="teq:TEQUI_1386"/>
<evidence type="ECO:0000259" key="10">
    <source>
        <dbReference type="PROSITE" id="PS50109"/>
    </source>
</evidence>
<dbReference type="AlphaFoldDB" id="A0A654KIS0"/>
<dbReference type="GO" id="GO:0005524">
    <property type="term" value="F:ATP binding"/>
    <property type="evidence" value="ECO:0007669"/>
    <property type="project" value="UniProtKB-KW"/>
</dbReference>
<keyword evidence="3" id="KW-0597">Phosphoprotein</keyword>
<dbReference type="PROSITE" id="PS50113">
    <property type="entry name" value="PAC"/>
    <property type="match status" value="1"/>
</dbReference>
<dbReference type="SMART" id="SM00091">
    <property type="entry name" value="PAS"/>
    <property type="match status" value="1"/>
</dbReference>
<evidence type="ECO:0000256" key="2">
    <source>
        <dbReference type="ARBA" id="ARBA00012438"/>
    </source>
</evidence>
<dbReference type="SUPFAM" id="SSF55785">
    <property type="entry name" value="PYP-like sensor domain (PAS domain)"/>
    <property type="match status" value="2"/>
</dbReference>
<proteinExistence type="predicted"/>
<feature type="transmembrane region" description="Helical" evidence="9">
    <location>
        <begin position="46"/>
        <end position="66"/>
    </location>
</feature>
<evidence type="ECO:0000256" key="8">
    <source>
        <dbReference type="ARBA" id="ARBA00023012"/>
    </source>
</evidence>
<keyword evidence="6 13" id="KW-0418">Kinase</keyword>
<dbReference type="Pfam" id="PF13188">
    <property type="entry name" value="PAS_8"/>
    <property type="match status" value="1"/>
</dbReference>
<evidence type="ECO:0000256" key="3">
    <source>
        <dbReference type="ARBA" id="ARBA00022553"/>
    </source>
</evidence>
<dbReference type="CDD" id="cd00082">
    <property type="entry name" value="HisKA"/>
    <property type="match status" value="1"/>
</dbReference>
<dbReference type="GO" id="GO:0000155">
    <property type="term" value="F:phosphorelay sensor kinase activity"/>
    <property type="evidence" value="ECO:0007669"/>
    <property type="project" value="InterPro"/>
</dbReference>
<dbReference type="InterPro" id="IPR003594">
    <property type="entry name" value="HATPase_dom"/>
</dbReference>
<keyword evidence="7" id="KW-0067">ATP-binding</keyword>
<sequence>MLPWVVLFAIVILLIFIILSALGYLEFSKHLSPYSFQEASKTRHNFLFFIILLLAIFILVIFTMMWRDARKRYRTEQKLENEILFRRAMENSMSTGMRVIDLKGQILYVNPAFCRLIGWDESSLVGTSPPYAYWIPGNHKEHIRSMDIVLSGRTPSSGIEIDVQRRDGSQFTTCLYVSPLRSPDGEQIGWMTSMTDITESKRSRLALSAAHERFMTVLESMDDAISVCFKGSKGLELLFANQKYRSFFGNNSHGHQELSDPKNINFEQTNLYKSPSLNSWFEVNSRNLTWTDGRRVTLQVARDVTQKLKNEEAYRMQQEKIELTSRLTTMGEMASMLAHELNQPLTAIVNYNSAILTILKEDEHTHPKIIEALEKSALQAERAGRIISHIRSFVKRHEARHQTSDIANIIESVCDLAEIEAKKNGAILEVNIDKDIPKVLADPILVQQVILNLIKNGIEAMQNCKEKLIQVVVKKFEKDIQIQVIDHGSGLKNPSRVFEPFFSTKEKGLGMGLNICRTIVEAHHSKLIAMQNPKGGTIFQFTLPYANSFLQSEE</sequence>
<dbReference type="CDD" id="cd00130">
    <property type="entry name" value="PAS"/>
    <property type="match status" value="1"/>
</dbReference>
<dbReference type="Proteomes" id="UP000007472">
    <property type="component" value="Chromosome"/>
</dbReference>
<protein>
    <recommendedName>
        <fullName evidence="2">histidine kinase</fullName>
        <ecNumber evidence="2">2.7.13.3</ecNumber>
    </recommendedName>
</protein>
<evidence type="ECO:0000256" key="7">
    <source>
        <dbReference type="ARBA" id="ARBA00022840"/>
    </source>
</evidence>
<evidence type="ECO:0000256" key="5">
    <source>
        <dbReference type="ARBA" id="ARBA00022741"/>
    </source>
</evidence>
<dbReference type="EMBL" id="CP002456">
    <property type="protein sequence ID" value="ADU92300.1"/>
    <property type="molecule type" value="Genomic_DNA"/>
</dbReference>
<dbReference type="SMART" id="SM00387">
    <property type="entry name" value="HATPase_c"/>
    <property type="match status" value="1"/>
</dbReference>
<evidence type="ECO:0000256" key="6">
    <source>
        <dbReference type="ARBA" id="ARBA00022777"/>
    </source>
</evidence>
<dbReference type="InterPro" id="IPR004358">
    <property type="entry name" value="Sig_transdc_His_kin-like_C"/>
</dbReference>
<dbReference type="InterPro" id="IPR035965">
    <property type="entry name" value="PAS-like_dom_sf"/>
</dbReference>
<feature type="domain" description="PAS" evidence="11">
    <location>
        <begin position="81"/>
        <end position="153"/>
    </location>
</feature>
<dbReference type="NCBIfam" id="TIGR00229">
    <property type="entry name" value="sensory_box"/>
    <property type="match status" value="1"/>
</dbReference>
<dbReference type="PROSITE" id="PS50109">
    <property type="entry name" value="HIS_KIN"/>
    <property type="match status" value="1"/>
</dbReference>
<comment type="catalytic activity">
    <reaction evidence="1">
        <text>ATP + protein L-histidine = ADP + protein N-phospho-L-histidine.</text>
        <dbReference type="EC" id="2.7.13.3"/>
    </reaction>
</comment>
<dbReference type="SUPFAM" id="SSF55874">
    <property type="entry name" value="ATPase domain of HSP90 chaperone/DNA topoisomerase II/histidine kinase"/>
    <property type="match status" value="1"/>
</dbReference>
<dbReference type="Pfam" id="PF02518">
    <property type="entry name" value="HATPase_c"/>
    <property type="match status" value="1"/>
</dbReference>
<keyword evidence="9" id="KW-0812">Transmembrane</keyword>
<feature type="domain" description="PAC" evidence="12">
    <location>
        <begin position="157"/>
        <end position="209"/>
    </location>
</feature>
<dbReference type="InterPro" id="IPR000014">
    <property type="entry name" value="PAS"/>
</dbReference>
<dbReference type="Gene3D" id="1.10.287.130">
    <property type="match status" value="1"/>
</dbReference>
<feature type="transmembrane region" description="Helical" evidence="9">
    <location>
        <begin position="6"/>
        <end position="25"/>
    </location>
</feature>
<accession>A0A654KIS0</accession>
<evidence type="ECO:0000259" key="12">
    <source>
        <dbReference type="PROSITE" id="PS50113"/>
    </source>
</evidence>
<evidence type="ECO:0000256" key="4">
    <source>
        <dbReference type="ARBA" id="ARBA00022679"/>
    </source>
</evidence>
<keyword evidence="4" id="KW-0808">Transferase</keyword>
<dbReference type="EC" id="2.7.13.3" evidence="2"/>
<dbReference type="InterPro" id="IPR000700">
    <property type="entry name" value="PAS-assoc_C"/>
</dbReference>
<evidence type="ECO:0000256" key="9">
    <source>
        <dbReference type="SAM" id="Phobius"/>
    </source>
</evidence>
<keyword evidence="5" id="KW-0547">Nucleotide-binding</keyword>
<dbReference type="SMART" id="SM00388">
    <property type="entry name" value="HisKA"/>
    <property type="match status" value="1"/>
</dbReference>
<feature type="domain" description="Histidine kinase" evidence="10">
    <location>
        <begin position="336"/>
        <end position="547"/>
    </location>
</feature>
<evidence type="ECO:0000259" key="11">
    <source>
        <dbReference type="PROSITE" id="PS50112"/>
    </source>
</evidence>
<dbReference type="Gene3D" id="3.30.450.20">
    <property type="entry name" value="PAS domain"/>
    <property type="match status" value="1"/>
</dbReference>
<dbReference type="SUPFAM" id="SSF47384">
    <property type="entry name" value="Homodimeric domain of signal transducing histidine kinase"/>
    <property type="match status" value="1"/>
</dbReference>
<dbReference type="InterPro" id="IPR036097">
    <property type="entry name" value="HisK_dim/P_sf"/>
</dbReference>